<dbReference type="PANTHER" id="PTHR31973:SF187">
    <property type="entry name" value="MUTATOR TRANSPOSASE MUDRA PROTEIN"/>
    <property type="match status" value="1"/>
</dbReference>
<dbReference type="EMBL" id="JACGWN010000006">
    <property type="protein sequence ID" value="KAL0448196.1"/>
    <property type="molecule type" value="Genomic_DNA"/>
</dbReference>
<reference evidence="2" key="2">
    <citation type="journal article" date="2024" name="Plant">
        <title>Genomic evolution and insights into agronomic trait innovations of Sesamum species.</title>
        <authorList>
            <person name="Miao H."/>
            <person name="Wang L."/>
            <person name="Qu L."/>
            <person name="Liu H."/>
            <person name="Sun Y."/>
            <person name="Le M."/>
            <person name="Wang Q."/>
            <person name="Wei S."/>
            <person name="Zheng Y."/>
            <person name="Lin W."/>
            <person name="Duan Y."/>
            <person name="Cao H."/>
            <person name="Xiong S."/>
            <person name="Wang X."/>
            <person name="Wei L."/>
            <person name="Li C."/>
            <person name="Ma Q."/>
            <person name="Ju M."/>
            <person name="Zhao R."/>
            <person name="Li G."/>
            <person name="Mu C."/>
            <person name="Tian Q."/>
            <person name="Mei H."/>
            <person name="Zhang T."/>
            <person name="Gao T."/>
            <person name="Zhang H."/>
        </authorList>
    </citation>
    <scope>NUCLEOTIDE SEQUENCE</scope>
    <source>
        <strain evidence="2">KEN1</strain>
    </source>
</reference>
<proteinExistence type="predicted"/>
<evidence type="ECO:0000256" key="1">
    <source>
        <dbReference type="SAM" id="MobiDB-lite"/>
    </source>
</evidence>
<dbReference type="PANTHER" id="PTHR31973">
    <property type="entry name" value="POLYPROTEIN, PUTATIVE-RELATED"/>
    <property type="match status" value="1"/>
</dbReference>
<dbReference type="AlphaFoldDB" id="A0AAW2X7U0"/>
<feature type="region of interest" description="Disordered" evidence="1">
    <location>
        <begin position="182"/>
        <end position="204"/>
    </location>
</feature>
<protein>
    <submittedName>
        <fullName evidence="2">Uncharacterized protein</fullName>
    </submittedName>
</protein>
<accession>A0AAW2X7U0</accession>
<reference evidence="2" key="1">
    <citation type="submission" date="2020-06" db="EMBL/GenBank/DDBJ databases">
        <authorList>
            <person name="Li T."/>
            <person name="Hu X."/>
            <person name="Zhang T."/>
            <person name="Song X."/>
            <person name="Zhang H."/>
            <person name="Dai N."/>
            <person name="Sheng W."/>
            <person name="Hou X."/>
            <person name="Wei L."/>
        </authorList>
    </citation>
    <scope>NUCLEOTIDE SEQUENCE</scope>
    <source>
        <strain evidence="2">KEN1</strain>
        <tissue evidence="2">Leaf</tissue>
    </source>
</reference>
<organism evidence="2">
    <name type="scientific">Sesamum latifolium</name>
    <dbReference type="NCBI Taxonomy" id="2727402"/>
    <lineage>
        <taxon>Eukaryota</taxon>
        <taxon>Viridiplantae</taxon>
        <taxon>Streptophyta</taxon>
        <taxon>Embryophyta</taxon>
        <taxon>Tracheophyta</taxon>
        <taxon>Spermatophyta</taxon>
        <taxon>Magnoliopsida</taxon>
        <taxon>eudicotyledons</taxon>
        <taxon>Gunneridae</taxon>
        <taxon>Pentapetalae</taxon>
        <taxon>asterids</taxon>
        <taxon>lamiids</taxon>
        <taxon>Lamiales</taxon>
        <taxon>Pedaliaceae</taxon>
        <taxon>Sesamum</taxon>
    </lineage>
</organism>
<gene>
    <name evidence="2" type="ORF">Slati_1947500</name>
</gene>
<comment type="caution">
    <text evidence="2">The sequence shown here is derived from an EMBL/GenBank/DDBJ whole genome shotgun (WGS) entry which is preliminary data.</text>
</comment>
<evidence type="ECO:0000313" key="2">
    <source>
        <dbReference type="EMBL" id="KAL0448196.1"/>
    </source>
</evidence>
<name>A0AAW2X7U0_9LAMI</name>
<sequence length="204" mass="23552">MKQFRGIRKGPRSSTCQHTLGPGGWNKRYEIGARLYNAAGFSFALYKIKELKPAAYEWLLKIPAELWSGHAFDHRLKNDHVTNNLSESFNHWVGELRSKPILMLVDGLRAKLMYRLQKKKMKGSKWSGILVPNAVKELNNIKEESRRCYLLVAGEHEFEVQDQNINNIVNLRKKTCNCQVQNNGRHSDLHVPKTANQKGEEIER</sequence>